<name>A0ABY7E982_MYAAR</name>
<evidence type="ECO:0000259" key="10">
    <source>
        <dbReference type="PROSITE" id="PS50853"/>
    </source>
</evidence>
<feature type="compositionally biased region" description="Polar residues" evidence="6">
    <location>
        <begin position="693"/>
        <end position="708"/>
    </location>
</feature>
<keyword evidence="2" id="KW-0677">Repeat</keyword>
<dbReference type="SMART" id="SM00060">
    <property type="entry name" value="FN3"/>
    <property type="match status" value="1"/>
</dbReference>
<dbReference type="SUPFAM" id="SSF48726">
    <property type="entry name" value="Immunoglobulin"/>
    <property type="match status" value="3"/>
</dbReference>
<dbReference type="Pfam" id="PF07679">
    <property type="entry name" value="I-set"/>
    <property type="match status" value="1"/>
</dbReference>
<dbReference type="PANTHER" id="PTHR44337">
    <property type="entry name" value="CARCINOEMBRYONIC ANTIGEN-RELATED CELL ADHESION MOLECULE 8"/>
    <property type="match status" value="1"/>
</dbReference>
<feature type="signal peptide" evidence="8">
    <location>
        <begin position="1"/>
        <end position="21"/>
    </location>
</feature>
<feature type="transmembrane region" description="Helical" evidence="7">
    <location>
        <begin position="610"/>
        <end position="632"/>
    </location>
</feature>
<evidence type="ECO:0000256" key="2">
    <source>
        <dbReference type="ARBA" id="ARBA00022737"/>
    </source>
</evidence>
<evidence type="ECO:0000256" key="5">
    <source>
        <dbReference type="ARBA" id="ARBA00023319"/>
    </source>
</evidence>
<organism evidence="11 12">
    <name type="scientific">Mya arenaria</name>
    <name type="common">Soft-shell clam</name>
    <dbReference type="NCBI Taxonomy" id="6604"/>
    <lineage>
        <taxon>Eukaryota</taxon>
        <taxon>Metazoa</taxon>
        <taxon>Spiralia</taxon>
        <taxon>Lophotrochozoa</taxon>
        <taxon>Mollusca</taxon>
        <taxon>Bivalvia</taxon>
        <taxon>Autobranchia</taxon>
        <taxon>Heteroconchia</taxon>
        <taxon>Euheterodonta</taxon>
        <taxon>Imparidentia</taxon>
        <taxon>Neoheterodontei</taxon>
        <taxon>Myida</taxon>
        <taxon>Myoidea</taxon>
        <taxon>Myidae</taxon>
        <taxon>Mya</taxon>
    </lineage>
</organism>
<dbReference type="Gene3D" id="2.60.40.10">
    <property type="entry name" value="Immunoglobulins"/>
    <property type="match status" value="3"/>
</dbReference>
<dbReference type="PROSITE" id="PS50853">
    <property type="entry name" value="FN3"/>
    <property type="match status" value="1"/>
</dbReference>
<feature type="domain" description="Fibronectin type-III" evidence="10">
    <location>
        <begin position="500"/>
        <end position="596"/>
    </location>
</feature>
<reference evidence="11" key="1">
    <citation type="submission" date="2022-11" db="EMBL/GenBank/DDBJ databases">
        <title>Centuries of genome instability and evolution in soft-shell clam transmissible cancer (bioRxiv).</title>
        <authorList>
            <person name="Hart S.F.M."/>
            <person name="Yonemitsu M.A."/>
            <person name="Giersch R.M."/>
            <person name="Beal B.F."/>
            <person name="Arriagada G."/>
            <person name="Davis B.W."/>
            <person name="Ostrander E.A."/>
            <person name="Goff S.P."/>
            <person name="Metzger M.J."/>
        </authorList>
    </citation>
    <scope>NUCLEOTIDE SEQUENCE</scope>
    <source>
        <strain evidence="11">MELC-2E11</strain>
        <tissue evidence="11">Siphon/mantle</tissue>
    </source>
</reference>
<gene>
    <name evidence="11" type="ORF">MAR_021946</name>
</gene>
<dbReference type="InterPro" id="IPR003961">
    <property type="entry name" value="FN3_dom"/>
</dbReference>
<keyword evidence="3" id="KW-1015">Disulfide bond</keyword>
<dbReference type="Pfam" id="PF00041">
    <property type="entry name" value="fn3"/>
    <property type="match status" value="1"/>
</dbReference>
<dbReference type="EMBL" id="CP111016">
    <property type="protein sequence ID" value="WAR06577.1"/>
    <property type="molecule type" value="Genomic_DNA"/>
</dbReference>
<dbReference type="InterPro" id="IPR013783">
    <property type="entry name" value="Ig-like_fold"/>
</dbReference>
<keyword evidence="7" id="KW-0812">Transmembrane</keyword>
<accession>A0ABY7E982</accession>
<evidence type="ECO:0000313" key="11">
    <source>
        <dbReference type="EMBL" id="WAR06577.1"/>
    </source>
</evidence>
<evidence type="ECO:0000256" key="6">
    <source>
        <dbReference type="SAM" id="MobiDB-lite"/>
    </source>
</evidence>
<keyword evidence="5" id="KW-0393">Immunoglobulin domain</keyword>
<dbReference type="Proteomes" id="UP001164746">
    <property type="component" value="Chromosome 5"/>
</dbReference>
<protein>
    <submittedName>
        <fullName evidence="11">PXDNL-like protein</fullName>
    </submittedName>
</protein>
<dbReference type="SMART" id="SM00409">
    <property type="entry name" value="IG"/>
    <property type="match status" value="2"/>
</dbReference>
<dbReference type="PROSITE" id="PS50835">
    <property type="entry name" value="IG_LIKE"/>
    <property type="match status" value="3"/>
</dbReference>
<feature type="domain" description="Ig-like" evidence="9">
    <location>
        <begin position="244"/>
        <end position="303"/>
    </location>
</feature>
<evidence type="ECO:0000256" key="1">
    <source>
        <dbReference type="ARBA" id="ARBA00022729"/>
    </source>
</evidence>
<dbReference type="PANTHER" id="PTHR44337:SF20">
    <property type="entry name" value="CARCINOEMBRYONIC ANTIGEN-RELATED CELL ADHESION MOLECULE 5-RELATED"/>
    <property type="match status" value="1"/>
</dbReference>
<dbReference type="InterPro" id="IPR052598">
    <property type="entry name" value="IgSF_CEA-related"/>
</dbReference>
<feature type="chain" id="PRO_5045268547" evidence="8">
    <location>
        <begin position="22"/>
        <end position="727"/>
    </location>
</feature>
<evidence type="ECO:0000256" key="4">
    <source>
        <dbReference type="ARBA" id="ARBA00023180"/>
    </source>
</evidence>
<dbReference type="InterPro" id="IPR007110">
    <property type="entry name" value="Ig-like_dom"/>
</dbReference>
<dbReference type="InterPro" id="IPR036179">
    <property type="entry name" value="Ig-like_dom_sf"/>
</dbReference>
<evidence type="ECO:0000256" key="3">
    <source>
        <dbReference type="ARBA" id="ARBA00023157"/>
    </source>
</evidence>
<dbReference type="InterPro" id="IPR003599">
    <property type="entry name" value="Ig_sub"/>
</dbReference>
<feature type="domain" description="Ig-like" evidence="9">
    <location>
        <begin position="310"/>
        <end position="387"/>
    </location>
</feature>
<feature type="domain" description="Ig-like" evidence="9">
    <location>
        <begin position="130"/>
        <end position="225"/>
    </location>
</feature>
<evidence type="ECO:0000313" key="12">
    <source>
        <dbReference type="Proteomes" id="UP001164746"/>
    </source>
</evidence>
<dbReference type="InterPro" id="IPR013098">
    <property type="entry name" value="Ig_I-set"/>
</dbReference>
<sequence length="727" mass="79624">MTYKTSLLTYVLISIHFGVHSQECERLVSLPASQPVLRYNFDNSVDSTVQLLNPSDRPLFQTTCIGTKCFSADYLNCSLASTGNIDTGKFYIKLDSFSDGQQGTYKFKANGGATVLKCINLYLIGTPNYPSISVNRLPHTGQTVTLTCQCTSTTDPPGHGLAMSFAWKKDGVTLTSGGRFTLLTQTTATLTITNVQRNDELSQFTCTASEEMGMTSNSNGPDSIAFNRTSVTQILYERDRFFPVECLADCKPSCTFRWTKGQIPVSNSAVLDVGIAGSDDVGQYTCTSAHSNYTTFTGTKNYSVILIHGPDMVPLSPPTTTYTEMESDILENISCSAVCYPECLYTWSKVGTAGTVQNNAVLSLGQLTRQKTGSYICSATNPRTSLTRNDSARRIPGEEVQLIFNTRKHNNATLVYKIVAYPVPKPSQFVWKRCMNISSCEPLPPDLDKFEIDTEGLSSNLSILDVQNEDYRIYQLSVSNGVGDALVEWLHLRPIELPDSPTVFHVIQNTIKQTTAVVTWITGFDGGSPQTFHLSYRKLVGDTGYTTATVQHDDKKVLNYTIEHLEPGTKYFVSLFAANEEGSTASINVTFQTLKTISDHTETSPNIGPVIGGSIGGTIGAIMAIVVVVVIVKRKYSLNWICFRTKKSADPAEQSVSGRHNPGCNIVQSYEELPMTIQTSVYDALKKGDNGPNSSHVYTTLDESSSKAPVNYGNVKRGEPVYNNTVQ</sequence>
<dbReference type="InterPro" id="IPR036116">
    <property type="entry name" value="FN3_sf"/>
</dbReference>
<evidence type="ECO:0000256" key="8">
    <source>
        <dbReference type="SAM" id="SignalP"/>
    </source>
</evidence>
<proteinExistence type="predicted"/>
<evidence type="ECO:0000256" key="7">
    <source>
        <dbReference type="SAM" id="Phobius"/>
    </source>
</evidence>
<dbReference type="SUPFAM" id="SSF49265">
    <property type="entry name" value="Fibronectin type III"/>
    <property type="match status" value="1"/>
</dbReference>
<keyword evidence="7" id="KW-1133">Transmembrane helix</keyword>
<keyword evidence="1 8" id="KW-0732">Signal</keyword>
<dbReference type="CDD" id="cd00063">
    <property type="entry name" value="FN3"/>
    <property type="match status" value="1"/>
</dbReference>
<keyword evidence="12" id="KW-1185">Reference proteome</keyword>
<evidence type="ECO:0000259" key="9">
    <source>
        <dbReference type="PROSITE" id="PS50835"/>
    </source>
</evidence>
<keyword evidence="4" id="KW-0325">Glycoprotein</keyword>
<keyword evidence="7" id="KW-0472">Membrane</keyword>
<feature type="region of interest" description="Disordered" evidence="6">
    <location>
        <begin position="693"/>
        <end position="727"/>
    </location>
</feature>